<evidence type="ECO:0000313" key="2">
    <source>
        <dbReference type="Proteomes" id="UP000241818"/>
    </source>
</evidence>
<evidence type="ECO:0000313" key="1">
    <source>
        <dbReference type="EMBL" id="PSS15012.1"/>
    </source>
</evidence>
<dbReference type="InParanoid" id="A0A2T3AYB5"/>
<dbReference type="Proteomes" id="UP000241818">
    <property type="component" value="Unassembled WGS sequence"/>
</dbReference>
<keyword evidence="2" id="KW-1185">Reference proteome</keyword>
<organism evidence="1 2">
    <name type="scientific">Amorphotheca resinae ATCC 22711</name>
    <dbReference type="NCBI Taxonomy" id="857342"/>
    <lineage>
        <taxon>Eukaryota</taxon>
        <taxon>Fungi</taxon>
        <taxon>Dikarya</taxon>
        <taxon>Ascomycota</taxon>
        <taxon>Pezizomycotina</taxon>
        <taxon>Leotiomycetes</taxon>
        <taxon>Helotiales</taxon>
        <taxon>Amorphothecaceae</taxon>
        <taxon>Amorphotheca</taxon>
    </lineage>
</organism>
<name>A0A2T3AYB5_AMORE</name>
<dbReference type="AlphaFoldDB" id="A0A2T3AYB5"/>
<sequence>MFKHSCVQCKAAGADSDERSIRKIDNENAIPNDNTTTYQAVVSGMGYLVSSDRRSYSVTRYGGPLAQSLDHHIYQVTRTGPNYIVLKHKPCTINRLARFIVSPSGNTFNVIREYKDFQSVRYTVTRNGSEYDLGNAEPSDLAKIKPHIEAHIHIEAFAAFDVGIFLHELERKKFREDMTLLHLTEDMAGLNSSEESDPWVVL</sequence>
<dbReference type="GeneID" id="36572353"/>
<gene>
    <name evidence="1" type="ORF">M430DRAFT_20325</name>
</gene>
<protein>
    <submittedName>
        <fullName evidence="1">Uncharacterized protein</fullName>
    </submittedName>
</protein>
<dbReference type="RefSeq" id="XP_024719611.1">
    <property type="nucleotide sequence ID" value="XM_024864272.1"/>
</dbReference>
<reference evidence="1 2" key="1">
    <citation type="journal article" date="2018" name="New Phytol.">
        <title>Comparative genomics and transcriptomics depict ericoid mycorrhizal fungi as versatile saprotrophs and plant mutualists.</title>
        <authorList>
            <person name="Martino E."/>
            <person name="Morin E."/>
            <person name="Grelet G.A."/>
            <person name="Kuo A."/>
            <person name="Kohler A."/>
            <person name="Daghino S."/>
            <person name="Barry K.W."/>
            <person name="Cichocki N."/>
            <person name="Clum A."/>
            <person name="Dockter R.B."/>
            <person name="Hainaut M."/>
            <person name="Kuo R.C."/>
            <person name="LaButti K."/>
            <person name="Lindahl B.D."/>
            <person name="Lindquist E.A."/>
            <person name="Lipzen A."/>
            <person name="Khouja H.R."/>
            <person name="Magnuson J."/>
            <person name="Murat C."/>
            <person name="Ohm R.A."/>
            <person name="Singer S.W."/>
            <person name="Spatafora J.W."/>
            <person name="Wang M."/>
            <person name="Veneault-Fourrey C."/>
            <person name="Henrissat B."/>
            <person name="Grigoriev I.V."/>
            <person name="Martin F.M."/>
            <person name="Perotto S."/>
        </authorList>
    </citation>
    <scope>NUCLEOTIDE SEQUENCE [LARGE SCALE GENOMIC DNA]</scope>
    <source>
        <strain evidence="1 2">ATCC 22711</strain>
    </source>
</reference>
<proteinExistence type="predicted"/>
<dbReference type="EMBL" id="KZ679013">
    <property type="protein sequence ID" value="PSS15012.1"/>
    <property type="molecule type" value="Genomic_DNA"/>
</dbReference>
<accession>A0A2T3AYB5</accession>